<feature type="region of interest" description="Disordered" evidence="2">
    <location>
        <begin position="1"/>
        <end position="197"/>
    </location>
</feature>
<reference evidence="6" key="3">
    <citation type="submission" date="2022-06" db="UniProtKB">
        <authorList>
            <consortium name="EnsemblMetazoa"/>
        </authorList>
    </citation>
    <scope>IDENTIFICATION</scope>
    <source>
        <strain evidence="6">p50T (Dazao)</strain>
    </source>
</reference>
<feature type="domain" description="Piwi" evidence="4">
    <location>
        <begin position="706"/>
        <end position="1007"/>
    </location>
</feature>
<feature type="compositionally biased region" description="Basic and acidic residues" evidence="2">
    <location>
        <begin position="114"/>
        <end position="140"/>
    </location>
</feature>
<feature type="compositionally biased region" description="Polar residues" evidence="2">
    <location>
        <begin position="77"/>
        <end position="88"/>
    </location>
</feature>
<dbReference type="PROSITE" id="PS50821">
    <property type="entry name" value="PAZ"/>
    <property type="match status" value="1"/>
</dbReference>
<evidence type="ECO:0000259" key="3">
    <source>
        <dbReference type="PROSITE" id="PS50821"/>
    </source>
</evidence>
<dbReference type="SMR" id="Q59HV7"/>
<organism evidence="5">
    <name type="scientific">Bombyx mori</name>
    <name type="common">Silk moth</name>
    <dbReference type="NCBI Taxonomy" id="7091"/>
    <lineage>
        <taxon>Eukaryota</taxon>
        <taxon>Metazoa</taxon>
        <taxon>Ecdysozoa</taxon>
        <taxon>Arthropoda</taxon>
        <taxon>Hexapoda</taxon>
        <taxon>Insecta</taxon>
        <taxon>Pterygota</taxon>
        <taxon>Neoptera</taxon>
        <taxon>Endopterygota</taxon>
        <taxon>Lepidoptera</taxon>
        <taxon>Glossata</taxon>
        <taxon>Ditrysia</taxon>
        <taxon>Bombycoidea</taxon>
        <taxon>Bombycidae</taxon>
        <taxon>Bombycinae</taxon>
        <taxon>Bombyx</taxon>
    </lineage>
</organism>
<reference evidence="7" key="2">
    <citation type="journal article" date="2008" name="Insect Biochem. Mol. Biol.">
        <title>The genome of a lepidopteran model insect, the silkworm Bombyx mori.</title>
        <authorList>
            <consortium name="International Silkworm Genome Consortium"/>
        </authorList>
    </citation>
    <scope>NUCLEOTIDE SEQUENCE [LARGE SCALE GENOMIC DNA]</scope>
    <source>
        <strain evidence="7">p50T</strain>
    </source>
</reference>
<dbReference type="Pfam" id="PF08699">
    <property type="entry name" value="ArgoL1"/>
    <property type="match status" value="1"/>
</dbReference>
<name>Q59HV7_BOMMO</name>
<dbReference type="InterPro" id="IPR036085">
    <property type="entry name" value="PAZ_dom_sf"/>
</dbReference>
<dbReference type="SUPFAM" id="SSF101690">
    <property type="entry name" value="PAZ domain"/>
    <property type="match status" value="1"/>
</dbReference>
<dbReference type="GO" id="GO:0003723">
    <property type="term" value="F:RNA binding"/>
    <property type="evidence" value="ECO:0007669"/>
    <property type="project" value="InterPro"/>
</dbReference>
<dbReference type="CDD" id="cd04657">
    <property type="entry name" value="Piwi_ago-like"/>
    <property type="match status" value="1"/>
</dbReference>
<dbReference type="AlphaFoldDB" id="Q59HV7"/>
<dbReference type="HOGENOM" id="CLU_004544_7_0_1"/>
<dbReference type="EnsemblMetazoa" id="NM_001043530.2">
    <property type="protein sequence ID" value="NP_001036995.2"/>
    <property type="gene ID" value="GeneID_692544"/>
</dbReference>
<dbReference type="Pfam" id="PF16486">
    <property type="entry name" value="ArgoN"/>
    <property type="match status" value="1"/>
</dbReference>
<dbReference type="SUPFAM" id="SSF53098">
    <property type="entry name" value="Ribonuclease H-like"/>
    <property type="match status" value="1"/>
</dbReference>
<dbReference type="InterPro" id="IPR032472">
    <property type="entry name" value="ArgoL2"/>
</dbReference>
<dbReference type="Gene3D" id="3.30.420.10">
    <property type="entry name" value="Ribonuclease H-like superfamily/Ribonuclease H"/>
    <property type="match status" value="1"/>
</dbReference>
<evidence type="ECO:0000256" key="1">
    <source>
        <dbReference type="RuleBase" id="RU361178"/>
    </source>
</evidence>
<dbReference type="Pfam" id="PF02170">
    <property type="entry name" value="PAZ"/>
    <property type="match status" value="1"/>
</dbReference>
<dbReference type="PROSITE" id="PS50822">
    <property type="entry name" value="PIWI"/>
    <property type="match status" value="1"/>
</dbReference>
<dbReference type="GeneID" id="692544"/>
<evidence type="ECO:0000259" key="4">
    <source>
        <dbReference type="PROSITE" id="PS50822"/>
    </source>
</evidence>
<dbReference type="InterPro" id="IPR012337">
    <property type="entry name" value="RNaseH-like_sf"/>
</dbReference>
<dbReference type="CTD" id="27161"/>
<dbReference type="InterPro" id="IPR045246">
    <property type="entry name" value="Piwi_ago-like"/>
</dbReference>
<accession>Q59HV7</accession>
<dbReference type="OrthoDB" id="10252740at2759"/>
<proteinExistence type="evidence at transcript level"/>
<gene>
    <name evidence="5" type="primary">ago2</name>
    <name evidence="6" type="synonym">692544</name>
</gene>
<dbReference type="InterPro" id="IPR032474">
    <property type="entry name" value="Argonaute_N"/>
</dbReference>
<dbReference type="Proteomes" id="UP000005204">
    <property type="component" value="Unassembled WGS sequence"/>
</dbReference>
<dbReference type="Gene3D" id="3.40.50.2300">
    <property type="match status" value="1"/>
</dbReference>
<dbReference type="SMART" id="SM01163">
    <property type="entry name" value="DUF1785"/>
    <property type="match status" value="1"/>
</dbReference>
<dbReference type="CDD" id="cd02846">
    <property type="entry name" value="PAZ_argonaute_like"/>
    <property type="match status" value="1"/>
</dbReference>
<dbReference type="Pfam" id="PF02171">
    <property type="entry name" value="Piwi"/>
    <property type="match status" value="1"/>
</dbReference>
<evidence type="ECO:0000313" key="7">
    <source>
        <dbReference type="Proteomes" id="UP000005204"/>
    </source>
</evidence>
<dbReference type="GO" id="GO:0034587">
    <property type="term" value="P:piRNA processing"/>
    <property type="evidence" value="ECO:0007669"/>
    <property type="project" value="UniProtKB-ARBA"/>
</dbReference>
<dbReference type="RefSeq" id="NP_001036995.2">
    <property type="nucleotide sequence ID" value="NM_001043530.2"/>
</dbReference>
<comment type="similarity">
    <text evidence="1">Belongs to the argonaute family.</text>
</comment>
<feature type="domain" description="PAZ" evidence="3">
    <location>
        <begin position="424"/>
        <end position="546"/>
    </location>
</feature>
<dbReference type="InterPro" id="IPR003165">
    <property type="entry name" value="Piwi"/>
</dbReference>
<evidence type="ECO:0000313" key="5">
    <source>
        <dbReference type="EMBL" id="BAD91160.2"/>
    </source>
</evidence>
<feature type="compositionally biased region" description="Polar residues" evidence="2">
    <location>
        <begin position="188"/>
        <end position="197"/>
    </location>
</feature>
<dbReference type="KEGG" id="bmor:692544"/>
<feature type="compositionally biased region" description="Basic residues" evidence="2">
    <location>
        <begin position="155"/>
        <end position="165"/>
    </location>
</feature>
<evidence type="ECO:0000256" key="2">
    <source>
        <dbReference type="SAM" id="MobiDB-lite"/>
    </source>
</evidence>
<reference evidence="5" key="1">
    <citation type="submission" date="2005-03" db="EMBL/GenBank/DDBJ databases">
        <title>A Role of the Silkworm Argonaute2 Homologue Gene in Extrachromosomal DNA Double-Strand Break Repair.</title>
        <authorList>
            <person name="Tsukioka H."/>
            <person name="Takahashi M."/>
            <person name="Mon H."/>
            <person name="Okano K."/>
            <person name="Mita K."/>
            <person name="Shimada T."/>
            <person name="Kawaguchi Y."/>
            <person name="Koga K."/>
            <person name="Kusakabe T."/>
        </authorList>
    </citation>
    <scope>NUCLEOTIDE SEQUENCE</scope>
</reference>
<dbReference type="SMART" id="SM00950">
    <property type="entry name" value="Piwi"/>
    <property type="match status" value="1"/>
</dbReference>
<sequence length="1038" mass="116519">MARGKNKGGKKEAPDSTKTPSSESQPSESQPSTSQIPTTEPTTTIEDDLGGLGLGESRKRRPRKKPTEKQESLAQAELSNPKLTQTDNPKAEVPKTEAPKTEALKPEAPIPEACKSEAPKSEESKIETRGSKPEAAADKPQDDDDGLGLGLGGGGRKKTRSRKPKFTAVETDIKYSKAPSSEPAIPGPSQSKPITSTASQPIQYVQNKPEVKAAPAAPVLYKIPDKILSPPSRTVPILTNYLAMKITKPLKIYRYDVTFKPDKPKKFIAQVFKLVKSKEFPKEILAFDQTKNCYSLTPLPKITTERYGVKVVIKDMNGKDMPFEVSFKASGIVDYNNVLKHMATGGSSLNAPTDTIQCIDIVLKQGTLESYVKAGRQYFMRPASPIDLGDGLEMWTGLFQSAIFTSKAFINVDVAHKGFPKNQPMIDAFTRDFRLDPNRPVDRQPGRAAEAFNEFIRGLKVVSKILGTGPSSGQLREHICNGVVDPPSRQTFTLENDKGPPVRMTVYEYFMKEKKYRIKYPDLNCLWVGPKDKNIYLPMELVEVAYGQARNKQLNDRQLSTMVREAATPPDVRKRKIEEVIQKMNYSKNQFFKTYGLEIANEFYQVEAKILEAPTLEVGPRQFTVPKKGVWQANCLLKPEALNSWGFIAIELDPRGCNYEDIVSKLMNTGRQMGMNVTQPKMACFNIRINDLHKSMLHALEKQVNFLVVVVSGRGRDYYHKLKQIAELKVGILTHVFKEDTATRRMNPQTARNILLKVNSKLMGINQALENRSIPQCLKGGAVMIVGADVTHPSPDQSNIPSIAAVTASMDTKCYIYNIELSIQTPKKEMIVQFEDIMVDHFHAFKKSQGILPKKVFVFRDGVSEGQFAEVMKSELTGLHRAYQRVAGLNAKPEVLFILVQKRHHTRFFLPGNNARFNVDPGTVVDRDIVHPRELDFYLVSHQAIKGTARPTRYHAVCNDGRIPENEVEHLAYYLCHLYARCMRAVSYPAPTYYAHLACLRARSLTYGEIFNNNDLEKNPKRLRVLDSMLKQSRMFFV</sequence>
<protein>
    <submittedName>
        <fullName evidence="5">Argonaute 2</fullName>
    </submittedName>
</protein>
<keyword evidence="7" id="KW-1185">Reference proteome</keyword>
<dbReference type="EMBL" id="AB206986">
    <property type="protein sequence ID" value="BAD91160.2"/>
    <property type="molecule type" value="mRNA"/>
</dbReference>
<feature type="compositionally biased region" description="Basic and acidic residues" evidence="2">
    <location>
        <begin position="89"/>
        <end position="105"/>
    </location>
</feature>
<dbReference type="Pfam" id="PF16488">
    <property type="entry name" value="ArgoL2"/>
    <property type="match status" value="1"/>
</dbReference>
<dbReference type="InterPro" id="IPR003100">
    <property type="entry name" value="PAZ_dom"/>
</dbReference>
<dbReference type="InterPro" id="IPR036397">
    <property type="entry name" value="RNaseH_sf"/>
</dbReference>
<feature type="compositionally biased region" description="Low complexity" evidence="2">
    <location>
        <begin position="16"/>
        <end position="44"/>
    </location>
</feature>
<dbReference type="Gene3D" id="2.170.260.10">
    <property type="entry name" value="paz domain"/>
    <property type="match status" value="1"/>
</dbReference>
<dbReference type="InterPro" id="IPR014811">
    <property type="entry name" value="ArgoL1"/>
</dbReference>
<evidence type="ECO:0000313" key="6">
    <source>
        <dbReference type="EnsemblMetazoa" id="NP_001036995.2"/>
    </source>
</evidence>
<dbReference type="SMART" id="SM00949">
    <property type="entry name" value="PAZ"/>
    <property type="match status" value="1"/>
</dbReference>
<dbReference type="PANTHER" id="PTHR22891">
    <property type="entry name" value="EUKARYOTIC TRANSLATION INITIATION FACTOR 2C"/>
    <property type="match status" value="1"/>
</dbReference>